<keyword evidence="13" id="KW-1185">Reference proteome</keyword>
<evidence type="ECO:0000256" key="9">
    <source>
        <dbReference type="PROSITE-ProRule" id="PRU01356"/>
    </source>
</evidence>
<dbReference type="InterPro" id="IPR008427">
    <property type="entry name" value="Extracellular_membr_CFEM_dom"/>
</dbReference>
<dbReference type="GO" id="GO:0046872">
    <property type="term" value="F:metal ion binding"/>
    <property type="evidence" value="ECO:0007669"/>
    <property type="project" value="UniProtKB-UniRule"/>
</dbReference>
<evidence type="ECO:0000256" key="10">
    <source>
        <dbReference type="SAM" id="SignalP"/>
    </source>
</evidence>
<evidence type="ECO:0000256" key="2">
    <source>
        <dbReference type="ARBA" id="ARBA00004613"/>
    </source>
</evidence>
<feature type="disulfide bond" evidence="9">
    <location>
        <begin position="44"/>
        <end position="51"/>
    </location>
</feature>
<comment type="similarity">
    <text evidence="3">Belongs to the RBT5 family.</text>
</comment>
<gene>
    <name evidence="12" type="ORF">PFICI_12544</name>
</gene>
<evidence type="ECO:0000256" key="8">
    <source>
        <dbReference type="ARBA" id="ARBA00023288"/>
    </source>
</evidence>
<evidence type="ECO:0000256" key="5">
    <source>
        <dbReference type="ARBA" id="ARBA00022622"/>
    </source>
</evidence>
<proteinExistence type="inferred from homology"/>
<name>W3WNV9_PESFW</name>
<evidence type="ECO:0000256" key="6">
    <source>
        <dbReference type="ARBA" id="ARBA00022729"/>
    </source>
</evidence>
<dbReference type="SMART" id="SM00747">
    <property type="entry name" value="CFEM"/>
    <property type="match status" value="1"/>
</dbReference>
<dbReference type="Proteomes" id="UP000030651">
    <property type="component" value="Unassembled WGS sequence"/>
</dbReference>
<sequence length="142" mass="14294">MQFKAFIITTLASVAAAESLSDAIADFPSCSLKCFGDEVSDQGCSLTDFNCICDHQVQLAVSLGTCAGNDCKGVGDSFDVGQALGDLCVRWHEDPPTSEVSAATSTLGAAVASATVVNSTAVDARPAVGIMGLAAAAAALVF</sequence>
<protein>
    <recommendedName>
        <fullName evidence="11">CFEM domain-containing protein</fullName>
    </recommendedName>
</protein>
<evidence type="ECO:0000256" key="7">
    <source>
        <dbReference type="ARBA" id="ARBA00023157"/>
    </source>
</evidence>
<reference evidence="13" key="1">
    <citation type="journal article" date="2015" name="BMC Genomics">
        <title>Genomic and transcriptomic analysis of the endophytic fungus Pestalotiopsis fici reveals its lifestyle and high potential for synthesis of natural products.</title>
        <authorList>
            <person name="Wang X."/>
            <person name="Zhang X."/>
            <person name="Liu L."/>
            <person name="Xiang M."/>
            <person name="Wang W."/>
            <person name="Sun X."/>
            <person name="Che Y."/>
            <person name="Guo L."/>
            <person name="Liu G."/>
            <person name="Guo L."/>
            <person name="Wang C."/>
            <person name="Yin W.B."/>
            <person name="Stadler M."/>
            <person name="Zhang X."/>
            <person name="Liu X."/>
        </authorList>
    </citation>
    <scope>NUCLEOTIDE SEQUENCE [LARGE SCALE GENOMIC DNA]</scope>
    <source>
        <strain evidence="13">W106-1 / CGMCC3.15140</strain>
    </source>
</reference>
<feature type="domain" description="CFEM" evidence="11">
    <location>
        <begin position="3"/>
        <end position="115"/>
    </location>
</feature>
<dbReference type="Pfam" id="PF05730">
    <property type="entry name" value="CFEM"/>
    <property type="match status" value="1"/>
</dbReference>
<dbReference type="GO" id="GO:0005576">
    <property type="term" value="C:extracellular region"/>
    <property type="evidence" value="ECO:0007669"/>
    <property type="project" value="UniProtKB-SubCell"/>
</dbReference>
<feature type="binding site" description="axial binding residue" evidence="9">
    <location>
        <position position="48"/>
    </location>
    <ligand>
        <name>heme</name>
        <dbReference type="ChEBI" id="CHEBI:30413"/>
    </ligand>
    <ligandPart>
        <name>Fe</name>
        <dbReference type="ChEBI" id="CHEBI:18248"/>
    </ligandPart>
</feature>
<dbReference type="OMA" id="FDCLCKH"/>
<keyword evidence="4" id="KW-0964">Secreted</keyword>
<evidence type="ECO:0000256" key="1">
    <source>
        <dbReference type="ARBA" id="ARBA00004589"/>
    </source>
</evidence>
<evidence type="ECO:0000313" key="12">
    <source>
        <dbReference type="EMBL" id="ETS75600.1"/>
    </source>
</evidence>
<dbReference type="RefSeq" id="XP_007839316.1">
    <property type="nucleotide sequence ID" value="XM_007841125.1"/>
</dbReference>
<keyword evidence="9" id="KW-0349">Heme</keyword>
<dbReference type="KEGG" id="pfy:PFICI_12544"/>
<evidence type="ECO:0000256" key="3">
    <source>
        <dbReference type="ARBA" id="ARBA00010031"/>
    </source>
</evidence>
<dbReference type="GeneID" id="19277557"/>
<keyword evidence="9" id="KW-0408">Iron</keyword>
<feature type="chain" id="PRO_5004834001" description="CFEM domain-containing protein" evidence="10">
    <location>
        <begin position="18"/>
        <end position="142"/>
    </location>
</feature>
<keyword evidence="7 9" id="KW-1015">Disulfide bond</keyword>
<dbReference type="HOGENOM" id="CLU_063084_4_2_1"/>
<keyword evidence="8" id="KW-0449">Lipoprotein</keyword>
<accession>W3WNV9</accession>
<keyword evidence="5" id="KW-0325">Glycoprotein</keyword>
<keyword evidence="6 10" id="KW-0732">Signal</keyword>
<dbReference type="OrthoDB" id="3767534at2759"/>
<dbReference type="EMBL" id="KI912118">
    <property type="protein sequence ID" value="ETS75600.1"/>
    <property type="molecule type" value="Genomic_DNA"/>
</dbReference>
<keyword evidence="5" id="KW-0472">Membrane</keyword>
<evidence type="ECO:0000259" key="11">
    <source>
        <dbReference type="PROSITE" id="PS52012"/>
    </source>
</evidence>
<dbReference type="PROSITE" id="PS52012">
    <property type="entry name" value="CFEM"/>
    <property type="match status" value="1"/>
</dbReference>
<comment type="caution">
    <text evidence="9">Lacks conserved residue(s) required for the propagation of feature annotation.</text>
</comment>
<keyword evidence="5" id="KW-0336">GPI-anchor</keyword>
<organism evidence="12 13">
    <name type="scientific">Pestalotiopsis fici (strain W106-1 / CGMCC3.15140)</name>
    <dbReference type="NCBI Taxonomy" id="1229662"/>
    <lineage>
        <taxon>Eukaryota</taxon>
        <taxon>Fungi</taxon>
        <taxon>Dikarya</taxon>
        <taxon>Ascomycota</taxon>
        <taxon>Pezizomycotina</taxon>
        <taxon>Sordariomycetes</taxon>
        <taxon>Xylariomycetidae</taxon>
        <taxon>Amphisphaeriales</taxon>
        <taxon>Sporocadaceae</taxon>
        <taxon>Pestalotiopsis</taxon>
    </lineage>
</organism>
<dbReference type="GO" id="GO:0098552">
    <property type="term" value="C:side of membrane"/>
    <property type="evidence" value="ECO:0007669"/>
    <property type="project" value="UniProtKB-KW"/>
</dbReference>
<keyword evidence="9" id="KW-0479">Metal-binding</keyword>
<feature type="signal peptide" evidence="10">
    <location>
        <begin position="1"/>
        <end position="17"/>
    </location>
</feature>
<dbReference type="InParanoid" id="W3WNV9"/>
<evidence type="ECO:0000313" key="13">
    <source>
        <dbReference type="Proteomes" id="UP000030651"/>
    </source>
</evidence>
<evidence type="ECO:0000256" key="4">
    <source>
        <dbReference type="ARBA" id="ARBA00022525"/>
    </source>
</evidence>
<dbReference type="AlphaFoldDB" id="W3WNV9"/>
<comment type="subcellular location">
    <subcellularLocation>
        <location evidence="1">Membrane</location>
        <topology evidence="1">Lipid-anchor</topology>
        <topology evidence="1">GPI-anchor</topology>
    </subcellularLocation>
    <subcellularLocation>
        <location evidence="2">Secreted</location>
    </subcellularLocation>
</comment>